<evidence type="ECO:0000256" key="4">
    <source>
        <dbReference type="ARBA" id="ARBA00023136"/>
    </source>
</evidence>
<proteinExistence type="inferred from homology"/>
<dbReference type="PANTHER" id="PTHR30046">
    <property type="entry name" value="FLAGELLAR M-RING PROTEIN"/>
    <property type="match status" value="1"/>
</dbReference>
<evidence type="ECO:0000259" key="10">
    <source>
        <dbReference type="Pfam" id="PF01514"/>
    </source>
</evidence>
<keyword evidence="3 9" id="KW-0732">Signal</keyword>
<keyword evidence="8" id="KW-0812">Transmembrane</keyword>
<keyword evidence="6" id="KW-0998">Cell outer membrane</keyword>
<dbReference type="Gene3D" id="3.30.70.1530">
    <property type="entry name" value="Hypothetical protein rpa1041"/>
    <property type="match status" value="1"/>
</dbReference>
<dbReference type="PANTHER" id="PTHR30046:SF2">
    <property type="entry name" value="YOP PROTEINS TRANSLOCATION LIPOPROTEIN J"/>
    <property type="match status" value="1"/>
</dbReference>
<dbReference type="Proteomes" id="UP000292958">
    <property type="component" value="Unassembled WGS sequence"/>
</dbReference>
<dbReference type="GO" id="GO:0009279">
    <property type="term" value="C:cell outer membrane"/>
    <property type="evidence" value="ECO:0007669"/>
    <property type="project" value="UniProtKB-SubCell"/>
</dbReference>
<name>A0A4Q7YWY2_9BACT</name>
<dbReference type="InterPro" id="IPR003282">
    <property type="entry name" value="T3SS_SctJ"/>
</dbReference>
<keyword evidence="5" id="KW-0564">Palmitate</keyword>
<organism evidence="11 12">
    <name type="scientific">Edaphobacter modestus</name>
    <dbReference type="NCBI Taxonomy" id="388466"/>
    <lineage>
        <taxon>Bacteria</taxon>
        <taxon>Pseudomonadati</taxon>
        <taxon>Acidobacteriota</taxon>
        <taxon>Terriglobia</taxon>
        <taxon>Terriglobales</taxon>
        <taxon>Acidobacteriaceae</taxon>
        <taxon>Edaphobacter</taxon>
    </lineage>
</organism>
<evidence type="ECO:0000256" key="3">
    <source>
        <dbReference type="ARBA" id="ARBA00022729"/>
    </source>
</evidence>
<evidence type="ECO:0000256" key="7">
    <source>
        <dbReference type="ARBA" id="ARBA00023288"/>
    </source>
</evidence>
<feature type="signal peptide" evidence="9">
    <location>
        <begin position="1"/>
        <end position="20"/>
    </location>
</feature>
<protein>
    <submittedName>
        <fullName evidence="11">Type III secretion system YscJ/HrcJ family lipoprotein</fullName>
    </submittedName>
</protein>
<evidence type="ECO:0000256" key="1">
    <source>
        <dbReference type="ARBA" id="ARBA00004459"/>
    </source>
</evidence>
<dbReference type="InterPro" id="IPR043427">
    <property type="entry name" value="YscJ/FliF"/>
</dbReference>
<dbReference type="EMBL" id="SHKW01000001">
    <property type="protein sequence ID" value="RZU42230.1"/>
    <property type="molecule type" value="Genomic_DNA"/>
</dbReference>
<evidence type="ECO:0000313" key="12">
    <source>
        <dbReference type="Proteomes" id="UP000292958"/>
    </source>
</evidence>
<accession>A0A4Q7YWY2</accession>
<dbReference type="AlphaFoldDB" id="A0A4Q7YWY2"/>
<comment type="subcellular location">
    <subcellularLocation>
        <location evidence="1">Cell outer membrane</location>
        <topology evidence="1">Lipid-anchor</topology>
    </subcellularLocation>
</comment>
<dbReference type="PROSITE" id="PS51257">
    <property type="entry name" value="PROKAR_LIPOPROTEIN"/>
    <property type="match status" value="1"/>
</dbReference>
<dbReference type="InterPro" id="IPR045851">
    <property type="entry name" value="AMP-bd_C_sf"/>
</dbReference>
<feature type="transmembrane region" description="Helical" evidence="8">
    <location>
        <begin position="217"/>
        <end position="239"/>
    </location>
</feature>
<feature type="chain" id="PRO_5020672060" evidence="9">
    <location>
        <begin position="21"/>
        <end position="273"/>
    </location>
</feature>
<dbReference type="OrthoDB" id="115186at2"/>
<dbReference type="PRINTS" id="PR01338">
    <property type="entry name" value="TYPE3OMKPROT"/>
</dbReference>
<keyword evidence="4 8" id="KW-0472">Membrane</keyword>
<dbReference type="Gene3D" id="3.30.300.30">
    <property type="match status" value="1"/>
</dbReference>
<keyword evidence="8" id="KW-1133">Transmembrane helix</keyword>
<reference evidence="11 12" key="1">
    <citation type="submission" date="2019-02" db="EMBL/GenBank/DDBJ databases">
        <title>Genomic Encyclopedia of Archaeal and Bacterial Type Strains, Phase II (KMG-II): from individual species to whole genera.</title>
        <authorList>
            <person name="Goeker M."/>
        </authorList>
    </citation>
    <scope>NUCLEOTIDE SEQUENCE [LARGE SCALE GENOMIC DNA]</scope>
    <source>
        <strain evidence="11 12">DSM 18101</strain>
    </source>
</reference>
<comment type="caution">
    <text evidence="11">The sequence shown here is derived from an EMBL/GenBank/DDBJ whole genome shotgun (WGS) entry which is preliminary data.</text>
</comment>
<comment type="similarity">
    <text evidence="2">Belongs to the YscJ lipoprotein family.</text>
</comment>
<feature type="domain" description="Flagellar M-ring N-terminal" evidence="10">
    <location>
        <begin position="24"/>
        <end position="195"/>
    </location>
</feature>
<gene>
    <name evidence="11" type="ORF">BDD14_3783</name>
</gene>
<sequence>MKKHLLSLSLLLGSALLVTGCSKQLDSGLSEDDAQKIVVLLRENNINASLQLDPAAKKDAATWIVSVRGRDDTLIRAWKLLEENGLPREKIKGLDSVFQDAGMIPTASQEKARFLSGLNGEITRTLDSLPDVADARVQVVLPENTPLLDKSQQVQPTASVLVQYRSAAPPLSELEIQNLVAKSVEGLTPNNVVVIFKRITVQPIPTEVLGPLSFSKWMEIAAVALAFVAAIISLLVISVSKVRQRKIQSLEKQLEELIGGAAKQKQIAPAKAS</sequence>
<evidence type="ECO:0000256" key="2">
    <source>
        <dbReference type="ARBA" id="ARBA00009509"/>
    </source>
</evidence>
<dbReference type="InterPro" id="IPR006182">
    <property type="entry name" value="FliF_N_dom"/>
</dbReference>
<evidence type="ECO:0000256" key="9">
    <source>
        <dbReference type="SAM" id="SignalP"/>
    </source>
</evidence>
<evidence type="ECO:0000313" key="11">
    <source>
        <dbReference type="EMBL" id="RZU42230.1"/>
    </source>
</evidence>
<keyword evidence="7 11" id="KW-0449">Lipoprotein</keyword>
<dbReference type="RefSeq" id="WP_130420017.1">
    <property type="nucleotide sequence ID" value="NZ_SHKW01000001.1"/>
</dbReference>
<evidence type="ECO:0000256" key="6">
    <source>
        <dbReference type="ARBA" id="ARBA00023237"/>
    </source>
</evidence>
<dbReference type="GO" id="GO:0009306">
    <property type="term" value="P:protein secretion"/>
    <property type="evidence" value="ECO:0007669"/>
    <property type="project" value="InterPro"/>
</dbReference>
<dbReference type="Pfam" id="PF01514">
    <property type="entry name" value="YscJ_FliF"/>
    <property type="match status" value="1"/>
</dbReference>
<evidence type="ECO:0000256" key="8">
    <source>
        <dbReference type="SAM" id="Phobius"/>
    </source>
</evidence>
<evidence type="ECO:0000256" key="5">
    <source>
        <dbReference type="ARBA" id="ARBA00023139"/>
    </source>
</evidence>
<keyword evidence="12" id="KW-1185">Reference proteome</keyword>